<dbReference type="AlphaFoldDB" id="A0A248LJZ2"/>
<evidence type="ECO:0000313" key="1">
    <source>
        <dbReference type="EMBL" id="ASJ24774.1"/>
    </source>
</evidence>
<gene>
    <name evidence="1" type="ORF">LHGZ1_1943</name>
</gene>
<evidence type="ECO:0000313" key="2">
    <source>
        <dbReference type="Proteomes" id="UP000197424"/>
    </source>
</evidence>
<dbReference type="EMBL" id="CP022115">
    <property type="protein sequence ID" value="ASJ24774.1"/>
    <property type="molecule type" value="Genomic_DNA"/>
</dbReference>
<protein>
    <submittedName>
        <fullName evidence="1">Uncharacterized protein</fullName>
    </submittedName>
</protein>
<proteinExistence type="predicted"/>
<sequence length="55" mass="6432">MIGLESCLSMLRKVIRNLQKITLSDLHMMNHLRPLDLWLTFLDGLLSDIRILVKL</sequence>
<reference evidence="2" key="1">
    <citation type="submission" date="2017-06" db="EMBL/GenBank/DDBJ databases">
        <title>Whole genome sequence of Laribacter hongkongensis LHGZ1.</title>
        <authorList>
            <person name="Chen D."/>
            <person name="Wu H."/>
            <person name="Chen J."/>
        </authorList>
    </citation>
    <scope>NUCLEOTIDE SEQUENCE [LARGE SCALE GENOMIC DNA]</scope>
    <source>
        <strain evidence="2">LHGZ1</strain>
    </source>
</reference>
<accession>A0A248LJZ2</accession>
<name>A0A248LJZ2_9NEIS</name>
<dbReference type="Proteomes" id="UP000197424">
    <property type="component" value="Chromosome"/>
</dbReference>
<organism evidence="1 2">
    <name type="scientific">Laribacter hongkongensis</name>
    <dbReference type="NCBI Taxonomy" id="168471"/>
    <lineage>
        <taxon>Bacteria</taxon>
        <taxon>Pseudomonadati</taxon>
        <taxon>Pseudomonadota</taxon>
        <taxon>Betaproteobacteria</taxon>
        <taxon>Neisseriales</taxon>
        <taxon>Aquaspirillaceae</taxon>
        <taxon>Laribacter</taxon>
    </lineage>
</organism>